<keyword evidence="2" id="KW-0805">Transcription regulation</keyword>
<evidence type="ECO:0000313" key="6">
    <source>
        <dbReference type="EMBL" id="KAJ3038696.1"/>
    </source>
</evidence>
<organism evidence="6 7">
    <name type="scientific">Rhizophlyctis rosea</name>
    <dbReference type="NCBI Taxonomy" id="64517"/>
    <lineage>
        <taxon>Eukaryota</taxon>
        <taxon>Fungi</taxon>
        <taxon>Fungi incertae sedis</taxon>
        <taxon>Chytridiomycota</taxon>
        <taxon>Chytridiomycota incertae sedis</taxon>
        <taxon>Chytridiomycetes</taxon>
        <taxon>Rhizophlyctidales</taxon>
        <taxon>Rhizophlyctidaceae</taxon>
        <taxon>Rhizophlyctis</taxon>
    </lineage>
</organism>
<reference evidence="6" key="1">
    <citation type="submission" date="2020-05" db="EMBL/GenBank/DDBJ databases">
        <title>Phylogenomic resolution of chytrid fungi.</title>
        <authorList>
            <person name="Stajich J.E."/>
            <person name="Amses K."/>
            <person name="Simmons R."/>
            <person name="Seto K."/>
            <person name="Myers J."/>
            <person name="Bonds A."/>
            <person name="Quandt C.A."/>
            <person name="Barry K."/>
            <person name="Liu P."/>
            <person name="Grigoriev I."/>
            <person name="Longcore J.E."/>
            <person name="James T.Y."/>
        </authorList>
    </citation>
    <scope>NUCLEOTIDE SEQUENCE</scope>
    <source>
        <strain evidence="6">JEL0318</strain>
    </source>
</reference>
<evidence type="ECO:0000256" key="4">
    <source>
        <dbReference type="ARBA" id="ARBA00023242"/>
    </source>
</evidence>
<evidence type="ECO:0000259" key="5">
    <source>
        <dbReference type="PROSITE" id="PS51821"/>
    </source>
</evidence>
<evidence type="ECO:0000256" key="3">
    <source>
        <dbReference type="ARBA" id="ARBA00023163"/>
    </source>
</evidence>
<keyword evidence="4" id="KW-0539">Nucleus</keyword>
<dbReference type="InterPro" id="IPR038491">
    <property type="entry name" value="Velvet_dom_sf"/>
</dbReference>
<evidence type="ECO:0000256" key="2">
    <source>
        <dbReference type="ARBA" id="ARBA00023015"/>
    </source>
</evidence>
<protein>
    <recommendedName>
        <fullName evidence="5">Velvet domain-containing protein</fullName>
    </recommendedName>
</protein>
<dbReference type="AlphaFoldDB" id="A0AAD5WXE9"/>
<dbReference type="GO" id="GO:0005634">
    <property type="term" value="C:nucleus"/>
    <property type="evidence" value="ECO:0007669"/>
    <property type="project" value="UniProtKB-SubCell"/>
</dbReference>
<comment type="caution">
    <text evidence="6">The sequence shown here is derived from an EMBL/GenBank/DDBJ whole genome shotgun (WGS) entry which is preliminary data.</text>
</comment>
<dbReference type="PANTHER" id="PTHR33572:SF3">
    <property type="entry name" value="VELVET COMPLEX SUBUNIT B"/>
    <property type="match status" value="1"/>
</dbReference>
<gene>
    <name evidence="6" type="ORF">HK097_003089</name>
</gene>
<evidence type="ECO:0000313" key="7">
    <source>
        <dbReference type="Proteomes" id="UP001212841"/>
    </source>
</evidence>
<keyword evidence="3" id="KW-0804">Transcription</keyword>
<sequence length="73" mass="8063">MFFIFHDLSVRTRGTYRLKFTLVDISSFSLLSAISDGMMGAKVGQRVKAEVVSRGFEVFTPVTFPGSGEPTEL</sequence>
<dbReference type="Pfam" id="PF11754">
    <property type="entry name" value="Velvet"/>
    <property type="match status" value="1"/>
</dbReference>
<dbReference type="Proteomes" id="UP001212841">
    <property type="component" value="Unassembled WGS sequence"/>
</dbReference>
<dbReference type="EMBL" id="JADGJD010001706">
    <property type="protein sequence ID" value="KAJ3038696.1"/>
    <property type="molecule type" value="Genomic_DNA"/>
</dbReference>
<keyword evidence="7" id="KW-1185">Reference proteome</keyword>
<feature type="domain" description="Velvet" evidence="5">
    <location>
        <begin position="1"/>
        <end position="73"/>
    </location>
</feature>
<dbReference type="PROSITE" id="PS51821">
    <property type="entry name" value="VELVET"/>
    <property type="match status" value="1"/>
</dbReference>
<comment type="subcellular location">
    <subcellularLocation>
        <location evidence="1">Nucleus</location>
    </subcellularLocation>
</comment>
<proteinExistence type="predicted"/>
<accession>A0AAD5WXE9</accession>
<dbReference type="InterPro" id="IPR037525">
    <property type="entry name" value="Velvet_dom"/>
</dbReference>
<dbReference type="Gene3D" id="2.60.40.3960">
    <property type="entry name" value="Velvet domain"/>
    <property type="match status" value="1"/>
</dbReference>
<name>A0AAD5WXE9_9FUNG</name>
<evidence type="ECO:0000256" key="1">
    <source>
        <dbReference type="ARBA" id="ARBA00004123"/>
    </source>
</evidence>
<dbReference type="PANTHER" id="PTHR33572">
    <property type="entry name" value="SPORE DEVELOPMENT REGULATOR VOSA"/>
    <property type="match status" value="1"/>
</dbReference>
<dbReference type="InterPro" id="IPR021740">
    <property type="entry name" value="Velvet"/>
</dbReference>
<feature type="non-terminal residue" evidence="6">
    <location>
        <position position="73"/>
    </location>
</feature>